<organism evidence="3">
    <name type="scientific">marine metagenome</name>
    <dbReference type="NCBI Taxonomy" id="408172"/>
    <lineage>
        <taxon>unclassified sequences</taxon>
        <taxon>metagenomes</taxon>
        <taxon>ecological metagenomes</taxon>
    </lineage>
</organism>
<protein>
    <submittedName>
        <fullName evidence="3">Uncharacterized protein</fullName>
    </submittedName>
</protein>
<feature type="non-terminal residue" evidence="3">
    <location>
        <position position="1"/>
    </location>
</feature>
<dbReference type="AlphaFoldDB" id="A0A381WZX0"/>
<dbReference type="InterPro" id="IPR034904">
    <property type="entry name" value="FSCA_dom_sf"/>
</dbReference>
<feature type="domain" description="MIP18 family-like" evidence="1">
    <location>
        <begin position="9"/>
        <end position="83"/>
    </location>
</feature>
<feature type="domain" description="PaaD zinc beta ribbon" evidence="2">
    <location>
        <begin position="120"/>
        <end position="164"/>
    </location>
</feature>
<dbReference type="Pfam" id="PF01883">
    <property type="entry name" value="FeS_assembly_P"/>
    <property type="match status" value="1"/>
</dbReference>
<dbReference type="PANTHER" id="PTHR42831">
    <property type="entry name" value="FE-S PROTEIN MATURATION AUXILIARY FACTOR YITW"/>
    <property type="match status" value="1"/>
</dbReference>
<dbReference type="InterPro" id="IPR052339">
    <property type="entry name" value="Fe-S_Maturation_MIP18"/>
</dbReference>
<evidence type="ECO:0000313" key="3">
    <source>
        <dbReference type="EMBL" id="SVA57838.1"/>
    </source>
</evidence>
<name>A0A381WZX0_9ZZZZ</name>
<dbReference type="SUPFAM" id="SSF117916">
    <property type="entry name" value="Fe-S cluster assembly (FSCA) domain-like"/>
    <property type="match status" value="1"/>
</dbReference>
<gene>
    <name evidence="3" type="ORF">METZ01_LOCUS110692</name>
</gene>
<proteinExistence type="predicted"/>
<sequence>VSLPVVTPDSVLELLDSVTDPEIPSLSIRDLGIVRSVHVDTLGKDTHVVVTISPTYSGCPATRVIEADIREAIEQAGIGNVSVKHQLNPPWTTDWITESGKQHLREAGIAPPACWASDPAANDAEIECPHCGSCNTRVLAGFGSTPCKALWHCTDCFEPFDYFKPH</sequence>
<dbReference type="NCBIfam" id="TIGR02159">
    <property type="entry name" value="PA_CoA_Oxy4"/>
    <property type="match status" value="1"/>
</dbReference>
<dbReference type="InterPro" id="IPR002744">
    <property type="entry name" value="MIP18-like"/>
</dbReference>
<evidence type="ECO:0000259" key="1">
    <source>
        <dbReference type="Pfam" id="PF01883"/>
    </source>
</evidence>
<accession>A0A381WZX0</accession>
<dbReference type="EMBL" id="UINC01013376">
    <property type="protein sequence ID" value="SVA57838.1"/>
    <property type="molecule type" value="Genomic_DNA"/>
</dbReference>
<dbReference type="Gene3D" id="3.30.300.130">
    <property type="entry name" value="Fe-S cluster assembly (FSCA)"/>
    <property type="match status" value="1"/>
</dbReference>
<reference evidence="3" key="1">
    <citation type="submission" date="2018-05" db="EMBL/GenBank/DDBJ databases">
        <authorList>
            <person name="Lanie J.A."/>
            <person name="Ng W.-L."/>
            <person name="Kazmierczak K.M."/>
            <person name="Andrzejewski T.M."/>
            <person name="Davidsen T.M."/>
            <person name="Wayne K.J."/>
            <person name="Tettelin H."/>
            <person name="Glass J.I."/>
            <person name="Rusch D."/>
            <person name="Podicherti R."/>
            <person name="Tsui H.-C.T."/>
            <person name="Winkler M.E."/>
        </authorList>
    </citation>
    <scope>NUCLEOTIDE SEQUENCE</scope>
</reference>
<evidence type="ECO:0000259" key="2">
    <source>
        <dbReference type="Pfam" id="PF23451"/>
    </source>
</evidence>
<dbReference type="PANTHER" id="PTHR42831:SF3">
    <property type="entry name" value="1,2-PHENYLACETYL-COA EPOXIDASE, SUBUNIT D-RELATED"/>
    <property type="match status" value="1"/>
</dbReference>
<dbReference type="Pfam" id="PF23451">
    <property type="entry name" value="Zn_ribbon_PaaD"/>
    <property type="match status" value="1"/>
</dbReference>
<dbReference type="InterPro" id="IPR056572">
    <property type="entry name" value="Zn_ribbon_PaaD"/>
</dbReference>
<dbReference type="InterPro" id="IPR011883">
    <property type="entry name" value="PaaD-like"/>
</dbReference>